<name>A0A1C6SQI7_9ACTN</name>
<dbReference type="GO" id="GO:0005886">
    <property type="term" value="C:plasma membrane"/>
    <property type="evidence" value="ECO:0007669"/>
    <property type="project" value="UniProtKB-SubCell"/>
</dbReference>
<dbReference type="PROSITE" id="PS51846">
    <property type="entry name" value="CNNM"/>
    <property type="match status" value="1"/>
</dbReference>
<dbReference type="SUPFAM" id="SSF54631">
    <property type="entry name" value="CBS-domain pair"/>
    <property type="match status" value="1"/>
</dbReference>
<dbReference type="AlphaFoldDB" id="A0A1C6SQI7"/>
<organism evidence="8 9">
    <name type="scientific">Micromonospora inyonensis</name>
    <dbReference type="NCBI Taxonomy" id="47866"/>
    <lineage>
        <taxon>Bacteria</taxon>
        <taxon>Bacillati</taxon>
        <taxon>Actinomycetota</taxon>
        <taxon>Actinomycetes</taxon>
        <taxon>Micromonosporales</taxon>
        <taxon>Micromonosporaceae</taxon>
        <taxon>Micromonospora</taxon>
    </lineage>
</organism>
<evidence type="ECO:0000259" key="6">
    <source>
        <dbReference type="PROSITE" id="PS51371"/>
    </source>
</evidence>
<dbReference type="STRING" id="47866.GA0074694_6086"/>
<protein>
    <submittedName>
        <fullName evidence="8">Hemolysin, contains CBS domains</fullName>
    </submittedName>
</protein>
<feature type="transmembrane region" description="Helical" evidence="5">
    <location>
        <begin position="6"/>
        <end position="27"/>
    </location>
</feature>
<dbReference type="InterPro" id="IPR002550">
    <property type="entry name" value="CNNM"/>
</dbReference>
<dbReference type="InterPro" id="IPR046342">
    <property type="entry name" value="CBS_dom_sf"/>
</dbReference>
<dbReference type="EMBL" id="FMHU01000002">
    <property type="protein sequence ID" value="SCL31811.1"/>
    <property type="molecule type" value="Genomic_DNA"/>
</dbReference>
<dbReference type="Gene3D" id="3.10.580.10">
    <property type="entry name" value="CBS-domain"/>
    <property type="match status" value="1"/>
</dbReference>
<proteinExistence type="predicted"/>
<dbReference type="InterPro" id="IPR000644">
    <property type="entry name" value="CBS_dom"/>
</dbReference>
<evidence type="ECO:0000256" key="5">
    <source>
        <dbReference type="SAM" id="Phobius"/>
    </source>
</evidence>
<accession>A0A1C6SQI7</accession>
<evidence type="ECO:0000313" key="8">
    <source>
        <dbReference type="EMBL" id="SCL31811.1"/>
    </source>
</evidence>
<reference evidence="9" key="1">
    <citation type="submission" date="2016-06" db="EMBL/GenBank/DDBJ databases">
        <authorList>
            <person name="Varghese N."/>
        </authorList>
    </citation>
    <scope>NUCLEOTIDE SEQUENCE [LARGE SCALE GENOMIC DNA]</scope>
    <source>
        <strain evidence="9">DSM 46123</strain>
    </source>
</reference>
<evidence type="ECO:0000256" key="1">
    <source>
        <dbReference type="ARBA" id="ARBA00004651"/>
    </source>
</evidence>
<gene>
    <name evidence="8" type="ORF">GA0074694_6086</name>
</gene>
<dbReference type="SMART" id="SM00116">
    <property type="entry name" value="CBS"/>
    <property type="match status" value="2"/>
</dbReference>
<dbReference type="Pfam" id="PF00571">
    <property type="entry name" value="CBS"/>
    <property type="match status" value="2"/>
</dbReference>
<feature type="transmembrane region" description="Helical" evidence="5">
    <location>
        <begin position="98"/>
        <end position="119"/>
    </location>
</feature>
<keyword evidence="4 5" id="KW-1133">Transmembrane helix</keyword>
<sequence>MSTGLALIISVVLLALNAFFVAAEFALVASKRYRLEHAATGGGRAARAALDGVRELSLMLAGAQLGITLCTLGLGALAEPAIEHLLSPVLHAVGLPTAASHVVALVFALSLVTFLHLVVGEMAPKSWAITDAERSAQLLALPFRAFARVARPVLSLLNALANAMLRLVRVNPQDQLAQVHGPEELRMLLEQSREHGLLGAEQHQMLTSMLELQGTKVADVMEPFGQIVTVRRDDPAERVEEVSRDSGRSRLAVVDPAGDVVGLVHVREAVRVTTTGRSATAGELMTDAFTLPATASVTEAVAAMRGVQAQLALVRNGGGPTRPIGFVALEDLLEEVIGEFDDETDPVPRGRRMR</sequence>
<dbReference type="Pfam" id="PF01595">
    <property type="entry name" value="CNNM"/>
    <property type="match status" value="1"/>
</dbReference>
<keyword evidence="4 5" id="KW-0812">Transmembrane</keyword>
<keyword evidence="9" id="KW-1185">Reference proteome</keyword>
<feature type="domain" description="CBS" evidence="6">
    <location>
        <begin position="284"/>
        <end position="343"/>
    </location>
</feature>
<evidence type="ECO:0000256" key="4">
    <source>
        <dbReference type="PROSITE-ProRule" id="PRU01193"/>
    </source>
</evidence>
<dbReference type="PROSITE" id="PS51371">
    <property type="entry name" value="CBS"/>
    <property type="match status" value="2"/>
</dbReference>
<feature type="domain" description="CNNM transmembrane" evidence="7">
    <location>
        <begin position="1"/>
        <end position="202"/>
    </location>
</feature>
<keyword evidence="4 5" id="KW-0472">Membrane</keyword>
<evidence type="ECO:0000256" key="3">
    <source>
        <dbReference type="PROSITE-ProRule" id="PRU00703"/>
    </source>
</evidence>
<evidence type="ECO:0000256" key="2">
    <source>
        <dbReference type="ARBA" id="ARBA00022475"/>
    </source>
</evidence>
<dbReference type="InterPro" id="IPR051676">
    <property type="entry name" value="UPF0053_domain"/>
</dbReference>
<evidence type="ECO:0000259" key="7">
    <source>
        <dbReference type="PROSITE" id="PS51846"/>
    </source>
</evidence>
<keyword evidence="2" id="KW-1003">Cell membrane</keyword>
<evidence type="ECO:0000313" key="9">
    <source>
        <dbReference type="Proteomes" id="UP000198906"/>
    </source>
</evidence>
<dbReference type="PANTHER" id="PTHR43099">
    <property type="entry name" value="UPF0053 PROTEIN YRKA"/>
    <property type="match status" value="1"/>
</dbReference>
<feature type="domain" description="CBS" evidence="6">
    <location>
        <begin position="221"/>
        <end position="280"/>
    </location>
</feature>
<feature type="transmembrane region" description="Helical" evidence="5">
    <location>
        <begin position="56"/>
        <end position="78"/>
    </location>
</feature>
<comment type="subcellular location">
    <subcellularLocation>
        <location evidence="1">Cell membrane</location>
        <topology evidence="1">Multi-pass membrane protein</topology>
    </subcellularLocation>
</comment>
<dbReference type="PANTHER" id="PTHR43099:SF5">
    <property type="entry name" value="HLYC_CORC FAMILY TRANSPORTER"/>
    <property type="match status" value="1"/>
</dbReference>
<dbReference type="RefSeq" id="WP_091463191.1">
    <property type="nucleotide sequence ID" value="NZ_FMHU01000002.1"/>
</dbReference>
<keyword evidence="3" id="KW-0129">CBS domain</keyword>
<dbReference type="Proteomes" id="UP000198906">
    <property type="component" value="Unassembled WGS sequence"/>
</dbReference>